<accession>A0A4Y7PDB8</accession>
<name>A0A4Y7PDB8_9AGAM</name>
<evidence type="ECO:0000313" key="1">
    <source>
        <dbReference type="EMBL" id="TDL13186.1"/>
    </source>
</evidence>
<proteinExistence type="predicted"/>
<dbReference type="OrthoDB" id="2322999at2759"/>
<keyword evidence="2" id="KW-1185">Reference proteome</keyword>
<dbReference type="Proteomes" id="UP000294933">
    <property type="component" value="Unassembled WGS sequence"/>
</dbReference>
<dbReference type="VEuPathDB" id="FungiDB:BD410DRAFT_847229"/>
<gene>
    <name evidence="1" type="ORF">BD410DRAFT_847229</name>
</gene>
<organism evidence="1 2">
    <name type="scientific">Rickenella mellea</name>
    <dbReference type="NCBI Taxonomy" id="50990"/>
    <lineage>
        <taxon>Eukaryota</taxon>
        <taxon>Fungi</taxon>
        <taxon>Dikarya</taxon>
        <taxon>Basidiomycota</taxon>
        <taxon>Agaricomycotina</taxon>
        <taxon>Agaricomycetes</taxon>
        <taxon>Hymenochaetales</taxon>
        <taxon>Rickenellaceae</taxon>
        <taxon>Rickenella</taxon>
    </lineage>
</organism>
<reference evidence="1 2" key="1">
    <citation type="submission" date="2018-06" db="EMBL/GenBank/DDBJ databases">
        <title>A transcriptomic atlas of mushroom development highlights an independent origin of complex multicellularity.</title>
        <authorList>
            <consortium name="DOE Joint Genome Institute"/>
            <person name="Krizsan K."/>
            <person name="Almasi E."/>
            <person name="Merenyi Z."/>
            <person name="Sahu N."/>
            <person name="Viragh M."/>
            <person name="Koszo T."/>
            <person name="Mondo S."/>
            <person name="Kiss B."/>
            <person name="Balint B."/>
            <person name="Kues U."/>
            <person name="Barry K."/>
            <person name="Hegedus J.C."/>
            <person name="Henrissat B."/>
            <person name="Johnson J."/>
            <person name="Lipzen A."/>
            <person name="Ohm R."/>
            <person name="Nagy I."/>
            <person name="Pangilinan J."/>
            <person name="Yan J."/>
            <person name="Xiong Y."/>
            <person name="Grigoriev I.V."/>
            <person name="Hibbett D.S."/>
            <person name="Nagy L.G."/>
        </authorList>
    </citation>
    <scope>NUCLEOTIDE SEQUENCE [LARGE SCALE GENOMIC DNA]</scope>
    <source>
        <strain evidence="1 2">SZMC22713</strain>
    </source>
</reference>
<protein>
    <submittedName>
        <fullName evidence="1">Uncharacterized protein</fullName>
    </submittedName>
</protein>
<sequence>MPFISVPVILDATVYNGFLVDHDATAQSQIQGIKENHVFALARVLVAHHLENDLEIHLLHRHFILGDGEAMVHWEISCPNPDITNGNPPSVSIDVAKVMRCPEVAGEEFHPVMWFSADKDTLIPYEYAFTAKSSCQRRVVNRASTEKLSAFAKDFSAIVWQAGLENLISLKDKSCLAGAEYVAPDIRALFRVPFSIITIPSIYGRIVLTPRI</sequence>
<dbReference type="AlphaFoldDB" id="A0A4Y7PDB8"/>
<dbReference type="EMBL" id="ML170876">
    <property type="protein sequence ID" value="TDL13186.1"/>
    <property type="molecule type" value="Genomic_DNA"/>
</dbReference>
<evidence type="ECO:0000313" key="2">
    <source>
        <dbReference type="Proteomes" id="UP000294933"/>
    </source>
</evidence>